<reference evidence="2 3" key="1">
    <citation type="submission" date="2017-07" db="EMBL/GenBank/DDBJ databases">
        <authorList>
            <person name="Talla V."/>
            <person name="Backstrom N."/>
        </authorList>
    </citation>
    <scope>NUCLEOTIDE SEQUENCE [LARGE SCALE GENOMIC DNA]</scope>
</reference>
<proteinExistence type="predicted"/>
<evidence type="ECO:0000313" key="3">
    <source>
        <dbReference type="Proteomes" id="UP000324832"/>
    </source>
</evidence>
<dbReference type="Proteomes" id="UP000324832">
    <property type="component" value="Unassembled WGS sequence"/>
</dbReference>
<gene>
    <name evidence="2" type="ORF">LSINAPIS_LOCUS15487</name>
</gene>
<organism evidence="2 3">
    <name type="scientific">Leptidea sinapis</name>
    <dbReference type="NCBI Taxonomy" id="189913"/>
    <lineage>
        <taxon>Eukaryota</taxon>
        <taxon>Metazoa</taxon>
        <taxon>Ecdysozoa</taxon>
        <taxon>Arthropoda</taxon>
        <taxon>Hexapoda</taxon>
        <taxon>Insecta</taxon>
        <taxon>Pterygota</taxon>
        <taxon>Neoptera</taxon>
        <taxon>Endopterygota</taxon>
        <taxon>Lepidoptera</taxon>
        <taxon>Glossata</taxon>
        <taxon>Ditrysia</taxon>
        <taxon>Papilionoidea</taxon>
        <taxon>Pieridae</taxon>
        <taxon>Dismorphiinae</taxon>
        <taxon>Leptidea</taxon>
    </lineage>
</organism>
<name>A0A5E4R642_9NEOP</name>
<evidence type="ECO:0000313" key="2">
    <source>
        <dbReference type="EMBL" id="VVD06061.1"/>
    </source>
</evidence>
<evidence type="ECO:0000256" key="1">
    <source>
        <dbReference type="SAM" id="MobiDB-lite"/>
    </source>
</evidence>
<dbReference type="AlphaFoldDB" id="A0A5E4R642"/>
<accession>A0A5E4R642</accession>
<feature type="region of interest" description="Disordered" evidence="1">
    <location>
        <begin position="1"/>
        <end position="26"/>
    </location>
</feature>
<dbReference type="EMBL" id="FZQP02007068">
    <property type="protein sequence ID" value="VVD06061.1"/>
    <property type="molecule type" value="Genomic_DNA"/>
</dbReference>
<protein>
    <submittedName>
        <fullName evidence="2">Uncharacterized protein</fullName>
    </submittedName>
</protein>
<keyword evidence="3" id="KW-1185">Reference proteome</keyword>
<sequence length="103" mass="12053">MSKLDNDGFQVVSSKRASKNKSTKLSHQSQEFWKREIEINTESCHRRIISAREDVLASQYLIDVLKAEKLNTVPASFWADRQKPEYKETEEFITSLMFNNLKI</sequence>